<organism evidence="1 2">
    <name type="scientific">Candidatus Methylobacter favarea</name>
    <dbReference type="NCBI Taxonomy" id="2707345"/>
    <lineage>
        <taxon>Bacteria</taxon>
        <taxon>Pseudomonadati</taxon>
        <taxon>Pseudomonadota</taxon>
        <taxon>Gammaproteobacteria</taxon>
        <taxon>Methylococcales</taxon>
        <taxon>Methylococcaceae</taxon>
        <taxon>Methylobacter</taxon>
    </lineage>
</organism>
<dbReference type="Proteomes" id="UP000494216">
    <property type="component" value="Unassembled WGS sequence"/>
</dbReference>
<reference evidence="1 2" key="1">
    <citation type="submission" date="2020-02" db="EMBL/GenBank/DDBJ databases">
        <authorList>
            <person name="Hogendoorn C."/>
        </authorList>
    </citation>
    <scope>NUCLEOTIDE SEQUENCE [LARGE SCALE GENOMIC DNA]</scope>
    <source>
        <strain evidence="1">METHB21</strain>
    </source>
</reference>
<keyword evidence="2" id="KW-1185">Reference proteome</keyword>
<dbReference type="AlphaFoldDB" id="A0A8S0WD59"/>
<evidence type="ECO:0000313" key="1">
    <source>
        <dbReference type="EMBL" id="CAA9893005.1"/>
    </source>
</evidence>
<accession>A0A8S0WD59</accession>
<evidence type="ECO:0000313" key="2">
    <source>
        <dbReference type="Proteomes" id="UP000494216"/>
    </source>
</evidence>
<gene>
    <name evidence="1" type="ORF">METHB2_910006</name>
</gene>
<dbReference type="EMBL" id="CADCXN010000126">
    <property type="protein sequence ID" value="CAA9893005.1"/>
    <property type="molecule type" value="Genomic_DNA"/>
</dbReference>
<protein>
    <submittedName>
        <fullName evidence="1">Tyrosine recombinase XerD</fullName>
    </submittedName>
</protein>
<name>A0A8S0WD59_9GAMM</name>
<dbReference type="RefSeq" id="WP_174627703.1">
    <property type="nucleotide sequence ID" value="NZ_CADCXN010000126.1"/>
</dbReference>
<comment type="caution">
    <text evidence="1">The sequence shown here is derived from an EMBL/GenBank/DDBJ whole genome shotgun (WGS) entry which is preliminary data.</text>
</comment>
<proteinExistence type="predicted"/>
<sequence>MPVVSERAPFFYLPVFGRDSFGVKLLVPKQEQRIPELLMRSEVSRILAAHGNLKHCLLLTTCYGCGLRVNKRV</sequence>